<name>A0A4U1ECK2_MONMO</name>
<proteinExistence type="inferred from homology"/>
<evidence type="ECO:0000313" key="8">
    <source>
        <dbReference type="EMBL" id="TKC33772.1"/>
    </source>
</evidence>
<keyword evidence="4" id="KW-0443">Lipid metabolism</keyword>
<keyword evidence="3" id="KW-0808">Transferase</keyword>
<reference evidence="9" key="1">
    <citation type="journal article" date="2019" name="IScience">
        <title>Narwhal Genome Reveals Long-Term Low Genetic Diversity despite Current Large Abundance Size.</title>
        <authorList>
            <person name="Westbury M.V."/>
            <person name="Petersen B."/>
            <person name="Garde E."/>
            <person name="Heide-Jorgensen M.P."/>
            <person name="Lorenzen E.D."/>
        </authorList>
    </citation>
    <scope>NUCLEOTIDE SEQUENCE [LARGE SCALE GENOMIC DNA]</scope>
</reference>
<keyword evidence="4" id="KW-0594">Phospholipid biosynthesis</keyword>
<dbReference type="EMBL" id="RWIC01002341">
    <property type="protein sequence ID" value="TKC33772.1"/>
    <property type="molecule type" value="Genomic_DNA"/>
</dbReference>
<gene>
    <name evidence="8" type="ORF">EI555_010178</name>
</gene>
<comment type="similarity">
    <text evidence="1">Belongs to the 1-acyl-sn-glycerol-3-phosphate acyltransferase family.</text>
</comment>
<evidence type="ECO:0000256" key="3">
    <source>
        <dbReference type="ARBA" id="ARBA00022679"/>
    </source>
</evidence>
<evidence type="ECO:0000256" key="1">
    <source>
        <dbReference type="ARBA" id="ARBA00008655"/>
    </source>
</evidence>
<evidence type="ECO:0000259" key="7">
    <source>
        <dbReference type="Pfam" id="PF16076"/>
    </source>
</evidence>
<evidence type="ECO:0000256" key="4">
    <source>
        <dbReference type="ARBA" id="ARBA00023209"/>
    </source>
</evidence>
<protein>
    <recommendedName>
        <fullName evidence="7">Acyltransferase C-terminal domain-containing protein</fullName>
    </recommendedName>
</protein>
<dbReference type="PANTHER" id="PTHR10983:SF16">
    <property type="entry name" value="LYSOCARDIOLIPIN ACYLTRANSFERASE 1"/>
    <property type="match status" value="1"/>
</dbReference>
<evidence type="ECO:0000256" key="6">
    <source>
        <dbReference type="ARBA" id="ARBA00023315"/>
    </source>
</evidence>
<dbReference type="PANTHER" id="PTHR10983">
    <property type="entry name" value="1-ACYLGLYCEROL-3-PHOSPHATE ACYLTRANSFERASE-RELATED"/>
    <property type="match status" value="1"/>
</dbReference>
<sequence length="165" mass="19371">MEIFPPIRKQHLDAELNQDMTPDVMPEVGKNDCVSGTKRMRSDINLIDAYKQLRGGNGDQHVDHLREGKNLDAVHDITVAYPHNIPQTERHVLLKDLSKEIHFHVHRYPVDTLPTSKEDLQLWYHKWWEEKEERLCCFSWGEKTFYFMGQTVIPPCKSVPRILLV</sequence>
<evidence type="ECO:0000256" key="2">
    <source>
        <dbReference type="ARBA" id="ARBA00022516"/>
    </source>
</evidence>
<organism evidence="8 9">
    <name type="scientific">Monodon monoceros</name>
    <name type="common">Narwhal</name>
    <name type="synonym">Ceratodon monodon</name>
    <dbReference type="NCBI Taxonomy" id="40151"/>
    <lineage>
        <taxon>Eukaryota</taxon>
        <taxon>Metazoa</taxon>
        <taxon>Chordata</taxon>
        <taxon>Craniata</taxon>
        <taxon>Vertebrata</taxon>
        <taxon>Euteleostomi</taxon>
        <taxon>Mammalia</taxon>
        <taxon>Eutheria</taxon>
        <taxon>Laurasiatheria</taxon>
        <taxon>Artiodactyla</taxon>
        <taxon>Whippomorpha</taxon>
        <taxon>Cetacea</taxon>
        <taxon>Odontoceti</taxon>
        <taxon>Monodontidae</taxon>
        <taxon>Monodon</taxon>
    </lineage>
</organism>
<dbReference type="GO" id="GO:0036149">
    <property type="term" value="P:phosphatidylinositol acyl-chain remodeling"/>
    <property type="evidence" value="ECO:0007669"/>
    <property type="project" value="TreeGrafter"/>
</dbReference>
<evidence type="ECO:0000256" key="5">
    <source>
        <dbReference type="ARBA" id="ARBA00023264"/>
    </source>
</evidence>
<dbReference type="GO" id="GO:0008654">
    <property type="term" value="P:phospholipid biosynthetic process"/>
    <property type="evidence" value="ECO:0007669"/>
    <property type="project" value="UniProtKB-KW"/>
</dbReference>
<dbReference type="InterPro" id="IPR032098">
    <property type="entry name" value="Acyltransf_C"/>
</dbReference>
<keyword evidence="5" id="KW-1208">Phospholipid metabolism</keyword>
<evidence type="ECO:0000313" key="9">
    <source>
        <dbReference type="Proteomes" id="UP000308365"/>
    </source>
</evidence>
<dbReference type="GO" id="GO:0005783">
    <property type="term" value="C:endoplasmic reticulum"/>
    <property type="evidence" value="ECO:0007669"/>
    <property type="project" value="TreeGrafter"/>
</dbReference>
<comment type="caution">
    <text evidence="8">The sequence shown here is derived from an EMBL/GenBank/DDBJ whole genome shotgun (WGS) entry which is preliminary data.</text>
</comment>
<feature type="domain" description="Acyltransferase C-terminal" evidence="7">
    <location>
        <begin position="94"/>
        <end position="154"/>
    </location>
</feature>
<dbReference type="Proteomes" id="UP000308365">
    <property type="component" value="Unassembled WGS sequence"/>
</dbReference>
<keyword evidence="2" id="KW-0444">Lipid biosynthesis</keyword>
<dbReference type="GO" id="GO:0016746">
    <property type="term" value="F:acyltransferase activity"/>
    <property type="evidence" value="ECO:0007669"/>
    <property type="project" value="UniProtKB-KW"/>
</dbReference>
<dbReference type="AlphaFoldDB" id="A0A4U1ECK2"/>
<dbReference type="Pfam" id="PF16076">
    <property type="entry name" value="Acyltransf_C"/>
    <property type="match status" value="1"/>
</dbReference>
<accession>A0A4U1ECK2</accession>
<keyword evidence="6" id="KW-0012">Acyltransferase</keyword>